<keyword evidence="1" id="KW-0812">Transmembrane</keyword>
<organism evidence="2 3">
    <name type="scientific">Rhizomicrobium electricum</name>
    <dbReference type="NCBI Taxonomy" id="480070"/>
    <lineage>
        <taxon>Bacteria</taxon>
        <taxon>Pseudomonadati</taxon>
        <taxon>Pseudomonadota</taxon>
        <taxon>Alphaproteobacteria</taxon>
        <taxon>Micropepsales</taxon>
        <taxon>Micropepsaceae</taxon>
        <taxon>Rhizomicrobium</taxon>
    </lineage>
</organism>
<feature type="transmembrane region" description="Helical" evidence="1">
    <location>
        <begin position="14"/>
        <end position="35"/>
    </location>
</feature>
<comment type="caution">
    <text evidence="2">The sequence shown here is derived from an EMBL/GenBank/DDBJ whole genome shotgun (WGS) entry which is preliminary data.</text>
</comment>
<dbReference type="Proteomes" id="UP001499951">
    <property type="component" value="Unassembled WGS sequence"/>
</dbReference>
<proteinExistence type="predicted"/>
<evidence type="ECO:0000313" key="2">
    <source>
        <dbReference type="EMBL" id="GAA0565760.1"/>
    </source>
</evidence>
<evidence type="ECO:0000256" key="1">
    <source>
        <dbReference type="SAM" id="Phobius"/>
    </source>
</evidence>
<keyword evidence="1" id="KW-0472">Membrane</keyword>
<keyword evidence="1" id="KW-1133">Transmembrane helix</keyword>
<reference evidence="3" key="1">
    <citation type="journal article" date="2019" name="Int. J. Syst. Evol. Microbiol.">
        <title>The Global Catalogue of Microorganisms (GCM) 10K type strain sequencing project: providing services to taxonomists for standard genome sequencing and annotation.</title>
        <authorList>
            <consortium name="The Broad Institute Genomics Platform"/>
            <consortium name="The Broad Institute Genome Sequencing Center for Infectious Disease"/>
            <person name="Wu L."/>
            <person name="Ma J."/>
        </authorList>
    </citation>
    <scope>NUCLEOTIDE SEQUENCE [LARGE SCALE GENOMIC DNA]</scope>
    <source>
        <strain evidence="3">JCM 15089</strain>
    </source>
</reference>
<gene>
    <name evidence="2" type="ORF">GCM10008942_12650</name>
</gene>
<dbReference type="RefSeq" id="WP_166933422.1">
    <property type="nucleotide sequence ID" value="NZ_BAAADD010000003.1"/>
</dbReference>
<sequence length="240" mass="26584">MPQDGLFFRVLRRFNMILVAIICLALIAFVGWHLYKTPALRGSLLGYHHAIAKPLVTKAQVAIQPENYGTPDTIYGPHLNTVLVLNRNMPFPTAEAPEAFENYVPRQALNIMVLDEKTGTGHWLFADNKQIITMRDALYEGEAVARTTPATDTRPVLGMVMVVVPDAAAKTAKLQAIYAWTKQLGTAKKLVDTDEMVSISQTAENRYVVIYRKGPATRSATYSVPDFKLLSDVELPAAPK</sequence>
<name>A0ABP3PGJ5_9PROT</name>
<accession>A0ABP3PGJ5</accession>
<protein>
    <submittedName>
        <fullName evidence="2">Uncharacterized protein</fullName>
    </submittedName>
</protein>
<dbReference type="EMBL" id="BAAADD010000003">
    <property type="protein sequence ID" value="GAA0565760.1"/>
    <property type="molecule type" value="Genomic_DNA"/>
</dbReference>
<keyword evidence="3" id="KW-1185">Reference proteome</keyword>
<evidence type="ECO:0000313" key="3">
    <source>
        <dbReference type="Proteomes" id="UP001499951"/>
    </source>
</evidence>